<proteinExistence type="predicted"/>
<keyword evidence="2" id="KW-1185">Reference proteome</keyword>
<dbReference type="Proteomes" id="UP001209701">
    <property type="component" value="Unassembled WGS sequence"/>
</dbReference>
<protein>
    <submittedName>
        <fullName evidence="1">Uncharacterized protein</fullName>
    </submittedName>
</protein>
<dbReference type="EMBL" id="JAJIRN010000002">
    <property type="protein sequence ID" value="MCV2367429.1"/>
    <property type="molecule type" value="Genomic_DNA"/>
</dbReference>
<sequence length="74" mass="8134">MVFGPEEDPFTRYEGDPNVIAWLKDHINQCTNGTGASIDADTVDPLDFAGFCQSDKVMIFPPFSALQGLAVEWP</sequence>
<comment type="caution">
    <text evidence="1">The sequence shown here is derived from an EMBL/GenBank/DDBJ whole genome shotgun (WGS) entry which is preliminary data.</text>
</comment>
<reference evidence="1 2" key="1">
    <citation type="submission" date="2021-11" db="EMBL/GenBank/DDBJ databases">
        <authorList>
            <person name="Liang Q."/>
            <person name="Mou H."/>
            <person name="Liu Z."/>
        </authorList>
    </citation>
    <scope>NUCLEOTIDE SEQUENCE [LARGE SCALE GENOMIC DNA]</scope>
    <source>
        <strain evidence="1 2">CHU3</strain>
    </source>
</reference>
<accession>A0ABT2YBD3</accession>
<organism evidence="1 2">
    <name type="scientific">Roseateles oligotrophus</name>
    <dbReference type="NCBI Taxonomy" id="1769250"/>
    <lineage>
        <taxon>Bacteria</taxon>
        <taxon>Pseudomonadati</taxon>
        <taxon>Pseudomonadota</taxon>
        <taxon>Betaproteobacteria</taxon>
        <taxon>Burkholderiales</taxon>
        <taxon>Sphaerotilaceae</taxon>
        <taxon>Roseateles</taxon>
    </lineage>
</organism>
<dbReference type="RefSeq" id="WP_263570053.1">
    <property type="nucleotide sequence ID" value="NZ_JAJIRN010000002.1"/>
</dbReference>
<gene>
    <name evidence="1" type="ORF">LNV07_04885</name>
</gene>
<evidence type="ECO:0000313" key="1">
    <source>
        <dbReference type="EMBL" id="MCV2367429.1"/>
    </source>
</evidence>
<evidence type="ECO:0000313" key="2">
    <source>
        <dbReference type="Proteomes" id="UP001209701"/>
    </source>
</evidence>
<name>A0ABT2YBD3_9BURK</name>